<dbReference type="HOGENOM" id="CLU_379937_0_0_1"/>
<organism evidence="2 3">
    <name type="scientific">Cladophialophora immunda</name>
    <dbReference type="NCBI Taxonomy" id="569365"/>
    <lineage>
        <taxon>Eukaryota</taxon>
        <taxon>Fungi</taxon>
        <taxon>Dikarya</taxon>
        <taxon>Ascomycota</taxon>
        <taxon>Pezizomycotina</taxon>
        <taxon>Eurotiomycetes</taxon>
        <taxon>Chaetothyriomycetidae</taxon>
        <taxon>Chaetothyriales</taxon>
        <taxon>Herpotrichiellaceae</taxon>
        <taxon>Cladophialophora</taxon>
    </lineage>
</organism>
<dbReference type="OrthoDB" id="4136644at2759"/>
<dbReference type="AlphaFoldDB" id="A0A0D2B217"/>
<dbReference type="SUPFAM" id="SSF53067">
    <property type="entry name" value="Actin-like ATPase domain"/>
    <property type="match status" value="1"/>
</dbReference>
<name>A0A0D2B217_9EURO</name>
<dbReference type="PANTHER" id="PTHR14187">
    <property type="entry name" value="ALPHA KINASE/ELONGATION FACTOR 2 KINASE"/>
    <property type="match status" value="1"/>
</dbReference>
<gene>
    <name evidence="2" type="ORF">PV07_03299</name>
</gene>
<dbReference type="InterPro" id="IPR043129">
    <property type="entry name" value="ATPase_NBD"/>
</dbReference>
<sequence length="751" mass="84218">MPATVPPQGSGPATTPNIFEEHRPTIDGYPWNLGSGVTFLIGMDFGTVHTTSVVDIAQNSTQLVKGNVTHARVLAGTRNETHFCIPSKVAISPGYPKALGEKAQCTMLFGHSVDGALENRGISDENVFDLLKLTLFPEYAADGTGPVGQLMKQTREKHNALIHTIQTKHDGMVLYKDTLKDREHEWGSQKISDMEDVVVAYLQFIWRNTMLEVAYAMGVKAKSGDWTFRKLREAFAKESHVAVSVPTVWSRTTQDRFLKLLDRAGFPSSTALVSEAVSAAICHFNMTSELEDHNGEPVNMIVADIGGATVDVAGVGKYFEAGSARFREIVPQRGSFNGSLTLNTLMDEHILDNLGQNWLQSVFQDPGWTAKIWSQHVTDGFEHAKREFDTRAEYSIKMLKVPKRALSKAIEKDARHPDFKLTPQGLHVDKSQVRTVYDKWLDGIFKIIDRSLDQFRKLHPDARPPLLALCGWGSLPPYILQKYKEKFSENNPILIEQQETSLIAQGNFATLTRADLFFKVPARESYGIRYEMLWKDVDAACQENQELEAARTEDGIWLPDRALWVVRKGESLVCPKGLFFVEGRTRVKAEAYGASFPFRWNLDILASGHDEILGTERYGAVSTAIANGRIRVVKALSIEIRQQDCKIKPTPGSQNFTEPCSLEFAFRIRVDCSTICPTMFISIPKERGVFKKRLDEYWREDPKECHTISVPLGLLHAHATLQGNSGVRLDPIESVEEEDEEEEEEADVDMD</sequence>
<dbReference type="Gene3D" id="3.90.640.10">
    <property type="entry name" value="Actin, Chain A, domain 4"/>
    <property type="match status" value="1"/>
</dbReference>
<keyword evidence="3" id="KW-1185">Reference proteome</keyword>
<dbReference type="Proteomes" id="UP000054466">
    <property type="component" value="Unassembled WGS sequence"/>
</dbReference>
<reference evidence="2 3" key="1">
    <citation type="submission" date="2015-01" db="EMBL/GenBank/DDBJ databases">
        <title>The Genome Sequence of Cladophialophora immunda CBS83496.</title>
        <authorList>
            <consortium name="The Broad Institute Genomics Platform"/>
            <person name="Cuomo C."/>
            <person name="de Hoog S."/>
            <person name="Gorbushina A."/>
            <person name="Stielow B."/>
            <person name="Teixiera M."/>
            <person name="Abouelleil A."/>
            <person name="Chapman S.B."/>
            <person name="Priest M."/>
            <person name="Young S.K."/>
            <person name="Wortman J."/>
            <person name="Nusbaum C."/>
            <person name="Birren B."/>
        </authorList>
    </citation>
    <scope>NUCLEOTIDE SEQUENCE [LARGE SCALE GENOMIC DNA]</scope>
    <source>
        <strain evidence="2 3">CBS 83496</strain>
    </source>
</reference>
<dbReference type="STRING" id="569365.A0A0D2B217"/>
<feature type="region of interest" description="Disordered" evidence="1">
    <location>
        <begin position="727"/>
        <end position="751"/>
    </location>
</feature>
<evidence type="ECO:0000313" key="3">
    <source>
        <dbReference type="Proteomes" id="UP000054466"/>
    </source>
</evidence>
<dbReference type="PANTHER" id="PTHR14187:SF5">
    <property type="entry name" value="HEAT SHOCK 70 KDA PROTEIN 12A"/>
    <property type="match status" value="1"/>
</dbReference>
<protein>
    <submittedName>
        <fullName evidence="2">Uncharacterized protein</fullName>
    </submittedName>
</protein>
<dbReference type="VEuPathDB" id="FungiDB:PV07_03299"/>
<dbReference type="RefSeq" id="XP_016251913.1">
    <property type="nucleotide sequence ID" value="XM_016390011.1"/>
</dbReference>
<accession>A0A0D2B217</accession>
<feature type="compositionally biased region" description="Acidic residues" evidence="1">
    <location>
        <begin position="733"/>
        <end position="751"/>
    </location>
</feature>
<dbReference type="EMBL" id="KN847041">
    <property type="protein sequence ID" value="KIW31697.1"/>
    <property type="molecule type" value="Genomic_DNA"/>
</dbReference>
<evidence type="ECO:0000313" key="2">
    <source>
        <dbReference type="EMBL" id="KIW31697.1"/>
    </source>
</evidence>
<dbReference type="GeneID" id="27342493"/>
<dbReference type="CDD" id="cd10170">
    <property type="entry name" value="ASKHA_NBD_HSP70"/>
    <property type="match status" value="1"/>
</dbReference>
<evidence type="ECO:0000256" key="1">
    <source>
        <dbReference type="SAM" id="MobiDB-lite"/>
    </source>
</evidence>
<proteinExistence type="predicted"/>
<dbReference type="Gene3D" id="3.30.420.40">
    <property type="match status" value="2"/>
</dbReference>